<dbReference type="InterPro" id="IPR002048">
    <property type="entry name" value="EF_hand_dom"/>
</dbReference>
<evidence type="ECO:0000313" key="4">
    <source>
        <dbReference type="RefSeq" id="XP_016928213.2"/>
    </source>
</evidence>
<dbReference type="Pfam" id="PF13499">
    <property type="entry name" value="EF-hand_7"/>
    <property type="match status" value="1"/>
</dbReference>
<dbReference type="GO" id="GO:0005509">
    <property type="term" value="F:calcium ion binding"/>
    <property type="evidence" value="ECO:0007669"/>
    <property type="project" value="InterPro"/>
</dbReference>
<evidence type="ECO:0000313" key="3">
    <source>
        <dbReference type="Proteomes" id="UP001652628"/>
    </source>
</evidence>
<dbReference type="InterPro" id="IPR018247">
    <property type="entry name" value="EF_Hand_1_Ca_BS"/>
</dbReference>
<accession>A0AB39Z491</accession>
<name>A0AB39Z491_DROSZ</name>
<dbReference type="Gene3D" id="1.10.238.10">
    <property type="entry name" value="EF-hand"/>
    <property type="match status" value="1"/>
</dbReference>
<dbReference type="AlphaFoldDB" id="A0AB39Z491"/>
<evidence type="ECO:0000256" key="1">
    <source>
        <dbReference type="ARBA" id="ARBA00022837"/>
    </source>
</evidence>
<gene>
    <name evidence="4" type="primary">LOC108008818</name>
</gene>
<sequence length="245" mass="28423">MKDLDGSLDTLENARFNYVYVKAIAKLGKDSIFTHSELVSIVMLYHKFVLVNGPRAKYMTIAQLSMIMELLFEIEDRELSATIVYRIAHTPGSRSSDFFPDRHVHLDSFVRLFTIYFTRDLQVKMEFAFSIYDKSDSGQLNGEEVGFFVKKFFDCEDEDEAAELRMDMKEMLFLKFDLDKDTNIAMEEYYEVVRQQPELLECFGRVFPPNPQMEVLALCANVMSWFDDSPNPRLMTSPETGKAVI</sequence>
<dbReference type="GeneID" id="108008818"/>
<keyword evidence="1" id="KW-0106">Calcium</keyword>
<organism evidence="3 4">
    <name type="scientific">Drosophila suzukii</name>
    <name type="common">Spotted-wing drosophila fruit fly</name>
    <dbReference type="NCBI Taxonomy" id="28584"/>
    <lineage>
        <taxon>Eukaryota</taxon>
        <taxon>Metazoa</taxon>
        <taxon>Ecdysozoa</taxon>
        <taxon>Arthropoda</taxon>
        <taxon>Hexapoda</taxon>
        <taxon>Insecta</taxon>
        <taxon>Pterygota</taxon>
        <taxon>Neoptera</taxon>
        <taxon>Endopterygota</taxon>
        <taxon>Diptera</taxon>
        <taxon>Brachycera</taxon>
        <taxon>Muscomorpha</taxon>
        <taxon>Ephydroidea</taxon>
        <taxon>Drosophilidae</taxon>
        <taxon>Drosophila</taxon>
        <taxon>Sophophora</taxon>
    </lineage>
</organism>
<feature type="domain" description="EF-hand" evidence="2">
    <location>
        <begin position="120"/>
        <end position="155"/>
    </location>
</feature>
<dbReference type="RefSeq" id="XP_016928213.2">
    <property type="nucleotide sequence ID" value="XM_017072724.4"/>
</dbReference>
<dbReference type="PROSITE" id="PS50222">
    <property type="entry name" value="EF_HAND_2"/>
    <property type="match status" value="1"/>
</dbReference>
<proteinExistence type="predicted"/>
<keyword evidence="3" id="KW-1185">Reference proteome</keyword>
<dbReference type="SUPFAM" id="SSF47473">
    <property type="entry name" value="EF-hand"/>
    <property type="match status" value="1"/>
</dbReference>
<evidence type="ECO:0000259" key="2">
    <source>
        <dbReference type="PROSITE" id="PS50222"/>
    </source>
</evidence>
<reference evidence="4" key="1">
    <citation type="submission" date="2025-08" db="UniProtKB">
        <authorList>
            <consortium name="RefSeq"/>
        </authorList>
    </citation>
    <scope>IDENTIFICATION</scope>
</reference>
<dbReference type="PROSITE" id="PS00018">
    <property type="entry name" value="EF_HAND_1"/>
    <property type="match status" value="1"/>
</dbReference>
<protein>
    <submittedName>
        <fullName evidence="4">Calaxin</fullName>
    </submittedName>
</protein>
<dbReference type="InterPro" id="IPR011992">
    <property type="entry name" value="EF-hand-dom_pair"/>
</dbReference>
<dbReference type="Proteomes" id="UP001652628">
    <property type="component" value="Chromosome 2R"/>
</dbReference>